<accession>A0ABP0PHR8</accession>
<dbReference type="Pfam" id="PF01435">
    <property type="entry name" value="Peptidase_M48"/>
    <property type="match status" value="2"/>
</dbReference>
<keyword evidence="1 6" id="KW-0645">Protease</keyword>
<evidence type="ECO:0000256" key="2">
    <source>
        <dbReference type="ARBA" id="ARBA00022723"/>
    </source>
</evidence>
<gene>
    <name evidence="9" type="ORF">SCF082_LOCUS36452</name>
</gene>
<comment type="caution">
    <text evidence="9">The sequence shown here is derived from an EMBL/GenBank/DDBJ whole genome shotgun (WGS) entry which is preliminary data.</text>
</comment>
<dbReference type="EMBL" id="CAXAMM010035933">
    <property type="protein sequence ID" value="CAK9075082.1"/>
    <property type="molecule type" value="Genomic_DNA"/>
</dbReference>
<name>A0ABP0PHR8_9DINO</name>
<keyword evidence="4 6" id="KW-0862">Zinc</keyword>
<evidence type="ECO:0000256" key="1">
    <source>
        <dbReference type="ARBA" id="ARBA00022670"/>
    </source>
</evidence>
<keyword evidence="3 6" id="KW-0378">Hydrolase</keyword>
<evidence type="ECO:0000256" key="6">
    <source>
        <dbReference type="RuleBase" id="RU003983"/>
    </source>
</evidence>
<sequence length="195" mass="20676">GIENTIIKEQHVRILITLVVGLLASGCVESPTGRNQLILMSGSQMDQMGITAYEQMKQQQPVSGDARTVAYVRCVADQITATLAVQQDWEVNVFNDPAANAFALPGGKIGVNSGLLEVAQTADQLATALSGEPSEEKAMLFGLLGVGTQFGVTLPFSRKHETEADVLGLELMAKAGFDPRASVALWENMAKASNG</sequence>
<organism evidence="9 10">
    <name type="scientific">Durusdinium trenchii</name>
    <dbReference type="NCBI Taxonomy" id="1381693"/>
    <lineage>
        <taxon>Eukaryota</taxon>
        <taxon>Sar</taxon>
        <taxon>Alveolata</taxon>
        <taxon>Dinophyceae</taxon>
        <taxon>Suessiales</taxon>
        <taxon>Symbiodiniaceae</taxon>
        <taxon>Durusdinium</taxon>
    </lineage>
</organism>
<dbReference type="PANTHER" id="PTHR22726">
    <property type="entry name" value="METALLOENDOPEPTIDASE OMA1"/>
    <property type="match status" value="1"/>
</dbReference>
<evidence type="ECO:0000256" key="7">
    <source>
        <dbReference type="SAM" id="SignalP"/>
    </source>
</evidence>
<keyword evidence="10" id="KW-1185">Reference proteome</keyword>
<comment type="cofactor">
    <cofactor evidence="6">
        <name>Zn(2+)</name>
        <dbReference type="ChEBI" id="CHEBI:29105"/>
    </cofactor>
    <text evidence="6">Binds 1 zinc ion per subunit.</text>
</comment>
<dbReference type="InterPro" id="IPR051156">
    <property type="entry name" value="Mito/Outer_Membr_Metalloprot"/>
</dbReference>
<feature type="domain" description="Peptidase M48" evidence="8">
    <location>
        <begin position="81"/>
        <end position="130"/>
    </location>
</feature>
<evidence type="ECO:0000256" key="3">
    <source>
        <dbReference type="ARBA" id="ARBA00022801"/>
    </source>
</evidence>
<dbReference type="Proteomes" id="UP001642464">
    <property type="component" value="Unassembled WGS sequence"/>
</dbReference>
<dbReference type="InterPro" id="IPR001915">
    <property type="entry name" value="Peptidase_M48"/>
</dbReference>
<feature type="chain" id="PRO_5046889632" evidence="7">
    <location>
        <begin position="31"/>
        <end position="195"/>
    </location>
</feature>
<keyword evidence="2" id="KW-0479">Metal-binding</keyword>
<dbReference type="CDD" id="cd07331">
    <property type="entry name" value="M48C_Oma1_like"/>
    <property type="match status" value="1"/>
</dbReference>
<comment type="similarity">
    <text evidence="6">Belongs to the peptidase M48 family.</text>
</comment>
<evidence type="ECO:0000256" key="5">
    <source>
        <dbReference type="ARBA" id="ARBA00023049"/>
    </source>
</evidence>
<evidence type="ECO:0000256" key="4">
    <source>
        <dbReference type="ARBA" id="ARBA00022833"/>
    </source>
</evidence>
<feature type="non-terminal residue" evidence="9">
    <location>
        <position position="195"/>
    </location>
</feature>
<keyword evidence="5 6" id="KW-0482">Metalloprotease</keyword>
<evidence type="ECO:0000313" key="10">
    <source>
        <dbReference type="Proteomes" id="UP001642464"/>
    </source>
</evidence>
<reference evidence="9 10" key="1">
    <citation type="submission" date="2024-02" db="EMBL/GenBank/DDBJ databases">
        <authorList>
            <person name="Chen Y."/>
            <person name="Shah S."/>
            <person name="Dougan E. K."/>
            <person name="Thang M."/>
            <person name="Chan C."/>
        </authorList>
    </citation>
    <scope>NUCLEOTIDE SEQUENCE [LARGE SCALE GENOMIC DNA]</scope>
</reference>
<protein>
    <submittedName>
        <fullName evidence="9">Mitochondrial metalloendopeptidase OMA1</fullName>
    </submittedName>
</protein>
<dbReference type="PANTHER" id="PTHR22726:SF24">
    <property type="entry name" value="M48 FAMILY METALLOPEPTIDASE"/>
    <property type="match status" value="1"/>
</dbReference>
<feature type="domain" description="Peptidase M48" evidence="8">
    <location>
        <begin position="147"/>
        <end position="189"/>
    </location>
</feature>
<keyword evidence="7" id="KW-0732">Signal</keyword>
<evidence type="ECO:0000313" key="9">
    <source>
        <dbReference type="EMBL" id="CAK9075082.1"/>
    </source>
</evidence>
<proteinExistence type="inferred from homology"/>
<evidence type="ECO:0000259" key="8">
    <source>
        <dbReference type="Pfam" id="PF01435"/>
    </source>
</evidence>
<feature type="signal peptide" evidence="7">
    <location>
        <begin position="1"/>
        <end position="30"/>
    </location>
</feature>
<feature type="non-terminal residue" evidence="9">
    <location>
        <position position="1"/>
    </location>
</feature>